<name>A0A9Q1B880_9SAUR</name>
<feature type="compositionally biased region" description="Polar residues" evidence="7">
    <location>
        <begin position="754"/>
        <end position="770"/>
    </location>
</feature>
<gene>
    <name evidence="9" type="ORF">JRQ81_000740</name>
</gene>
<dbReference type="SMART" id="SM00129">
    <property type="entry name" value="KISc"/>
    <property type="match status" value="1"/>
</dbReference>
<accession>A0A9Q1B880</accession>
<dbReference type="Gene3D" id="2.60.200.20">
    <property type="match status" value="1"/>
</dbReference>
<feature type="compositionally biased region" description="Basic and acidic residues" evidence="7">
    <location>
        <begin position="691"/>
        <end position="709"/>
    </location>
</feature>
<evidence type="ECO:0000256" key="4">
    <source>
        <dbReference type="ARBA" id="ARBA00023175"/>
    </source>
</evidence>
<dbReference type="InterPro" id="IPR008984">
    <property type="entry name" value="SMAD_FHA_dom_sf"/>
</dbReference>
<feature type="compositionally biased region" description="Basic and acidic residues" evidence="7">
    <location>
        <begin position="3033"/>
        <end position="3056"/>
    </location>
</feature>
<reference evidence="9" key="1">
    <citation type="journal article" date="2023" name="DNA Res.">
        <title>Chromosome-level genome assembly of Phrynocephalus forsythii using third-generation DNA sequencing and Hi-C analysis.</title>
        <authorList>
            <person name="Qi Y."/>
            <person name="Zhao W."/>
            <person name="Zhao Y."/>
            <person name="Niu C."/>
            <person name="Cao S."/>
            <person name="Zhang Y."/>
        </authorList>
    </citation>
    <scope>NUCLEOTIDE SEQUENCE</scope>
    <source>
        <tissue evidence="9">Muscle</tissue>
    </source>
</reference>
<dbReference type="Pfam" id="PF00498">
    <property type="entry name" value="FHA"/>
    <property type="match status" value="1"/>
</dbReference>
<evidence type="ECO:0000259" key="8">
    <source>
        <dbReference type="PROSITE" id="PS50067"/>
    </source>
</evidence>
<comment type="caution">
    <text evidence="5">Lacks conserved residue(s) required for the propagation of feature annotation.</text>
</comment>
<dbReference type="PANTHER" id="PTHR47117">
    <property type="entry name" value="STAR-RELATED LIPID TRANSFER PROTEIN 9"/>
    <property type="match status" value="1"/>
</dbReference>
<dbReference type="Gene3D" id="3.40.850.10">
    <property type="entry name" value="Kinesin motor domain"/>
    <property type="match status" value="1"/>
</dbReference>
<dbReference type="SUPFAM" id="SSF49879">
    <property type="entry name" value="SMAD/FHA domain"/>
    <property type="match status" value="1"/>
</dbReference>
<feature type="region of interest" description="Disordered" evidence="7">
    <location>
        <begin position="631"/>
        <end position="770"/>
    </location>
</feature>
<dbReference type="Proteomes" id="UP001142489">
    <property type="component" value="Unassembled WGS sequence"/>
</dbReference>
<dbReference type="PANTHER" id="PTHR47117:SF1">
    <property type="entry name" value="STAR-RELATED LIPID TRANSFER PROTEIN 9"/>
    <property type="match status" value="1"/>
</dbReference>
<feature type="compositionally biased region" description="Polar residues" evidence="7">
    <location>
        <begin position="631"/>
        <end position="642"/>
    </location>
</feature>
<organism evidence="9 10">
    <name type="scientific">Phrynocephalus forsythii</name>
    <dbReference type="NCBI Taxonomy" id="171643"/>
    <lineage>
        <taxon>Eukaryota</taxon>
        <taxon>Metazoa</taxon>
        <taxon>Chordata</taxon>
        <taxon>Craniata</taxon>
        <taxon>Vertebrata</taxon>
        <taxon>Euteleostomi</taxon>
        <taxon>Lepidosauria</taxon>
        <taxon>Squamata</taxon>
        <taxon>Bifurcata</taxon>
        <taxon>Unidentata</taxon>
        <taxon>Episquamata</taxon>
        <taxon>Toxicofera</taxon>
        <taxon>Iguania</taxon>
        <taxon>Acrodonta</taxon>
        <taxon>Agamidae</taxon>
        <taxon>Agaminae</taxon>
        <taxon>Phrynocephalus</taxon>
    </lineage>
</organism>
<feature type="region of interest" description="Disordered" evidence="7">
    <location>
        <begin position="3277"/>
        <end position="3303"/>
    </location>
</feature>
<keyword evidence="10" id="KW-1185">Reference proteome</keyword>
<feature type="region of interest" description="Disordered" evidence="7">
    <location>
        <begin position="1597"/>
        <end position="1618"/>
    </location>
</feature>
<dbReference type="SUPFAM" id="SSF52540">
    <property type="entry name" value="P-loop containing nucleoside triphosphate hydrolases"/>
    <property type="match status" value="1"/>
</dbReference>
<dbReference type="InterPro" id="IPR000253">
    <property type="entry name" value="FHA_dom"/>
</dbReference>
<dbReference type="InterPro" id="IPR036961">
    <property type="entry name" value="Kinesin_motor_dom_sf"/>
</dbReference>
<dbReference type="GO" id="GO:0003777">
    <property type="term" value="F:microtubule motor activity"/>
    <property type="evidence" value="ECO:0007669"/>
    <property type="project" value="InterPro"/>
</dbReference>
<evidence type="ECO:0000313" key="9">
    <source>
        <dbReference type="EMBL" id="KAJ7344790.1"/>
    </source>
</evidence>
<dbReference type="Pfam" id="PF00225">
    <property type="entry name" value="Kinesin"/>
    <property type="match status" value="1"/>
</dbReference>
<feature type="domain" description="Kinesin motor" evidence="8">
    <location>
        <begin position="1"/>
        <end position="87"/>
    </location>
</feature>
<keyword evidence="4" id="KW-0505">Motor protein</keyword>
<evidence type="ECO:0000256" key="1">
    <source>
        <dbReference type="ARBA" id="ARBA00022741"/>
    </source>
</evidence>
<protein>
    <recommendedName>
        <fullName evidence="8">Kinesin motor domain-containing protein</fullName>
    </recommendedName>
</protein>
<comment type="caution">
    <text evidence="9">The sequence shown here is derived from an EMBL/GenBank/DDBJ whole genome shotgun (WGS) entry which is preliminary data.</text>
</comment>
<feature type="compositionally biased region" description="Polar residues" evidence="7">
    <location>
        <begin position="3286"/>
        <end position="3302"/>
    </location>
</feature>
<feature type="compositionally biased region" description="Basic and acidic residues" evidence="7">
    <location>
        <begin position="664"/>
        <end position="678"/>
    </location>
</feature>
<dbReference type="PROSITE" id="PS50067">
    <property type="entry name" value="KINESIN_MOTOR_2"/>
    <property type="match status" value="1"/>
</dbReference>
<feature type="region of interest" description="Disordered" evidence="7">
    <location>
        <begin position="3444"/>
        <end position="3477"/>
    </location>
</feature>
<feature type="compositionally biased region" description="Basic residues" evidence="7">
    <location>
        <begin position="3118"/>
        <end position="3127"/>
    </location>
</feature>
<feature type="region of interest" description="Disordered" evidence="7">
    <location>
        <begin position="2809"/>
        <end position="2874"/>
    </location>
</feature>
<proteinExistence type="inferred from homology"/>
<dbReference type="OrthoDB" id="3176171at2759"/>
<dbReference type="InterPro" id="IPR027417">
    <property type="entry name" value="P-loop_NTPase"/>
</dbReference>
<feature type="region of interest" description="Disordered" evidence="7">
    <location>
        <begin position="3693"/>
        <end position="3713"/>
    </location>
</feature>
<feature type="compositionally biased region" description="Polar residues" evidence="7">
    <location>
        <begin position="1190"/>
        <end position="1209"/>
    </location>
</feature>
<feature type="region of interest" description="Disordered" evidence="7">
    <location>
        <begin position="1175"/>
        <end position="1209"/>
    </location>
</feature>
<dbReference type="InterPro" id="IPR001752">
    <property type="entry name" value="Kinesin_motor_dom"/>
</dbReference>
<feature type="compositionally biased region" description="Basic and acidic residues" evidence="7">
    <location>
        <begin position="2855"/>
        <end position="2865"/>
    </location>
</feature>
<keyword evidence="1" id="KW-0547">Nucleotide-binding</keyword>
<evidence type="ECO:0000256" key="7">
    <source>
        <dbReference type="SAM" id="MobiDB-lite"/>
    </source>
</evidence>
<evidence type="ECO:0000256" key="3">
    <source>
        <dbReference type="ARBA" id="ARBA00023054"/>
    </source>
</evidence>
<feature type="compositionally biased region" description="Polar residues" evidence="7">
    <location>
        <begin position="3093"/>
        <end position="3114"/>
    </location>
</feature>
<dbReference type="FunFam" id="2.60.200.20:FF:000005">
    <property type="entry name" value="Kinesin family member 16B"/>
    <property type="match status" value="1"/>
</dbReference>
<feature type="coiled-coil region" evidence="6">
    <location>
        <begin position="3870"/>
        <end position="3923"/>
    </location>
</feature>
<evidence type="ECO:0000313" key="10">
    <source>
        <dbReference type="Proteomes" id="UP001142489"/>
    </source>
</evidence>
<evidence type="ECO:0000256" key="6">
    <source>
        <dbReference type="SAM" id="Coils"/>
    </source>
</evidence>
<evidence type="ECO:0000256" key="2">
    <source>
        <dbReference type="ARBA" id="ARBA00022840"/>
    </source>
</evidence>
<evidence type="ECO:0000256" key="5">
    <source>
        <dbReference type="PROSITE-ProRule" id="PRU00283"/>
    </source>
</evidence>
<sequence>MFSSCQSINSIASEGDISHTDHHCGAQSSSHRRQAYIPYRDSVLTWLLKDSLGGNSKTIMIATISPASSCYNETMSTLRYASNAKNIINKPRINEDANVKLIRELREEIDRLKAMLMSFELRNSSPSWSDDKEGNLTELVLQNEVKIEQLTKDWTDKWINRKAIMEEYSVDINKKKAGVVIDSSLPHLMAMDDDILSTGVVLYHLREGATKIGRRDSNQEQDIVLHGDWIEMDHCVVENQHGLVTLRPLQGAHCVVNGDKVTDPIRLSQGALIILGQTHKFRFNHPAEAAILRQRRSISETSSVVSCRSLEWLDLDGGFRSLAYNFYPTKTESSEQRYAVSEKCQPKLKKQEVLQRKEIQQQQLYVQELQQQILDGEKRAEQELVRDQAIINQQIRENQQWLIDEKKRLAAQQQQESAAQTEIKFYAETGIQNILESETGPSLTEQNKKKLVQLELLRKCSLKKAERHLSRKKVKLHLERIVKKQKLLEAKKNLEQLEASCWINEDNIKCPPFLNQDIVASSWECRCSQPGSASGSLKCRQNTCLNIPPPHSSLPPERDSDQLPPSDHGYKFSKVSPPRRSSSAEYFNRIVEDPFKRGSIRDERNGSFPIQRQLIKKQALYLRNKGTEISRSNTSICKNNPTMEKPSNRPRQTRLKVQVLKSSSSDRFRKKHDSEAVKKVAKGNALGDSSQHAEKLLEKSEAQEAGRKVKMEKRKKPPSSRPGNSTKELKKTAVCGKSPLQHLSQKAKNPKSVLENSQSVEQQQHLKATSSTRSLININNHAPLCYGEKRWRSAEALNVGISKASPGPLRTWQEDEGIEFSDTDSNYSVDSLSCDNAQAPTEPLNPEEEPAEIIDTVNLEDSESDDSQMSQDSLTEKVNKTEGQNMQYFLGIHQEPVKLCKDSNSQPLSPIGNTTISDNMTVNERSFSLDSLGDADEVSGEDLADESKFQSCDEVPAEVFWKLQNLNSESVKRNKHHSSEIPNEIVGITDDVTLNTSSFYLDASAQYSLSNNKHPLVKRVETGVFGQEELRDERLHFTGENVPVLPEAAWLSYESHTGENSPIKAMPSSQGHTEFQKAQLHSVKSSCWMKKDDLRQSAAEISFFSCYKTPHQPSSEPRKIEMLLSSGESSSLTLPETGIQREFENPGTTSSFSLSTFPTTYSYCEVASSLKPVCQQPDDLPEGGSPDVCAQTSSCLEEPSGTGNSSQVSEKLGLSASTVYSEISKDQDLENSFTSITNTSGEMCVNADFEECLFRSIEKGDAECDSDSGMRDSKVTELNTAGKSVSTLPVHSPDFSQEEKYQVSKYLYSKEKINLFDVENYYLCDTLAKCADSLANVGEKYSANKPYFLRDGRNNFDVVQKARCQQVSVEEIAAESNLHPTNSAFHPNKQFPFPVQTSETDNNVGVQGNRDVLTESASEVPSFREVEEEQVQNEEWPSQNNFEFQTKTLLSDSRLSSDVGFSGSKKKQKILIGCGAENIVEKSSKGNYYNKTSFSCKGTPSLTGLDLVTDESLYSNVVIKEEGKSLDRSHEIGAKFASHAESNDSVRREKCAGKSISEDNMGEYIQKTINSEELANLIISVNKLECDILEMKHRQNTQSLTAENSRNSRSYGGTESASSDCEKCYKTLPETVAYEYTDNEEILLIDNSKEEASILKPTMELAANISVTAKNNNKIEEKTDEDVCSIVCSSSPVLIENAMDTVAEHVQVDRTVENIPCSGSTVTAVTTESRQEIFLNYNEKDKNISTNNETSIIKSLNIYPDESYKQNDATENGQFMNSELTELHVDGDVALLPDNPSHGFMNCNTDNNGTYLDSTERTEADVNISKLEDQNDVHQLLESCTDGNETREEKRSANPWRHMGALNEAVRSNSNDRGSGNSRVAIGQCGSIEELKYISSIETINVPKSLSTDHSTNKISEHSDLHFVGKTLFHCIPEGTKIIHPTVQLGKNEIPGQNISEQNTYTVQAQHVRGHLEENSGSPKVPKNRDSSWSNSDTELSKVSREMECLPGIFSRNISGIVDDSLPANQMDPLEIINEDCELSSVAVINIPHQPANSPLLPSVNTNLERGDPSMPSSITTEEQLRYHETQMKGDTQAGTLCSTSKGKISDPFLDTVMQNQCITFSPEQLQQDGEVKVDPVSSSSEQIHAKDDICSKSRVEEYHEPLAFPPADDMQRKPTSFNSTDCDLGYCYREYDRREHKKSEEGLNLFSVLQKENPVSYSPPPALEGENMPSSVFRENIEDIMPLLSKSSSQEGFNSNISQKELHSFVQYDQTAKSQDTSSIEIEYRRSSEILTKDLGCQKETADIVVCGSSHDLNVGRSVDSGAVPEDEVNILGHTVQAPRQNASGYNVNSYSSESSATYLNTSALCPDFLVDKWEYTEKSEYLASESVDVPASTAEGNITSVTESIENIQGVGETFRNKKTAEDFPDCPYNLEKHVSSPSENTIRFHEGNTLADQVLKQASSDEASPPPLSPAEGSSICTVFKNAGSFEFPELPPSLCKPIADIEQDTFLASPLSTSFQVQENPSVCHPAFSDMTSSSSEISPVSSMNQIKNERHTALYASTSSSSILNTSQVQESNSGDSEMHNQQLHASEISSLPFANENRCFPFSEMESNSHLDCSGTHMFTSEKIYHETNACPEPRDTAPLQKGCSEDLGKTLYPILNSDLYLQGDKSTAQLRGKVAIVSIPTASRDNNIITCEAMKSKNEFFSSEQLSIPLINDRMSFTYLSGRRCSTLQEKPAKEVLRNDSNIFISHTTDGSKNDGRPRLQSHSLSAPTIVVMSNSDCSSETSKVDFAAHLTSKSLEELNMSVEPSSPNENDLHRIESLPKPTPDSVVPIKYRTRFQKNASQAQKSNQCDKRKCKEDSQDSYPPEHSPVHYPLAGAQINDSGQNTETERCINNVISVLGYNTGRNEGVNCQMEATNQLLQDNKDAMHFISSDINPYVHSWQQDERCKIGWKQYVFGSASNVSSNPPPLSLGNQTVVRCSSVDNDLNSQNSPFHSHLSSYANARMLSSTISSTDGLQGWDVGGEGFESTHSDESSKHYSNVSHDELESKPENINSSCENSLPDMGCSQRSENASMQVDEIVLLYPSESDTSSSQQQRALTCEQETQTDAPAKHKRQKRHRRSYTDLSARKSELSRSSCQETSSWSSVQNLSLHLSQLLHNTSELLGNLSLQTVKDNEQTCPKAVEERMKATVSNSSTQTTEDIGIQTEILGHPQGKINESQINTSLDSELKTSQEVNVIVKLVHPDTATLSKETTEESKVQILQGVPDTRSHDVDIQEDSCGSQPALKNNNSSSSEVPKMLLDTAPELGLSNSKLSHVVSSSFVSRPESSTTVVNSPASAFCLSPAYCSQDKQPVPKIGIAETRELPSKNRLLVDRASSPILTLCASKVRQQPRSDKSFCSFKGSAGQLKNNSNSENSFRKRGTGPWLDLHSWEQRVDTSSQMEVDSESVTSTESREACKTATNREDENMSKELSGIDASNQKHKFTIDTHTAIHTKRLYHSSSTLELSSHGEYSLEDHKDDIPVECSFHQIQETRRTRNFSGGMKDGSSTRDCNYLPAKKSCQTSLNEFSCPSLESNEIPEYTRDSFPLLRCPTWKNQNSCPFPVSEISNAQGNADAATDTQSDTESECNTEILLKENTSFMKKSHRFRSYSLRDLPLHNKFSNWCGVRGGPHPLADVTQSASDIYSNSKRKASGTRATETEEGDLLSERRAREIERLRRERAQVMSSIHLDTNQHPLTVELTEAKLTYGIGETDAQLRILQSGVSEDLTSLPIKQQLYERHRKSIEILRKQREERLQRFRRSRSLSPQKHLLQTLDANQRDVDFPSRRREYLQQLRRDVVEDTRVQEPKMRIQHPSEIELLLRDYQKAREETKTEIARARDKLRERAEQEKRRIREQILSQLQKEEAKLKTLVSTSTLCTDSTLSLSSGPTSGYNSSSTATYAANILSKQEDQISSEEIKHSREDARGRSGIRNHQLYILDCLPKSSSSEFFPMSSSVERSSILSPLASSPKYFLIV</sequence>
<feature type="region of interest" description="Disordered" evidence="7">
    <location>
        <begin position="1971"/>
        <end position="1996"/>
    </location>
</feature>
<feature type="region of interest" description="Disordered" evidence="7">
    <location>
        <begin position="548"/>
        <end position="580"/>
    </location>
</feature>
<keyword evidence="2" id="KW-0067">ATP-binding</keyword>
<keyword evidence="3 6" id="KW-0175">Coiled coil</keyword>
<dbReference type="GO" id="GO:0007018">
    <property type="term" value="P:microtubule-based movement"/>
    <property type="evidence" value="ECO:0007669"/>
    <property type="project" value="InterPro"/>
</dbReference>
<dbReference type="EMBL" id="JAPFRF010000001">
    <property type="protein sequence ID" value="KAJ7344790.1"/>
    <property type="molecule type" value="Genomic_DNA"/>
</dbReference>
<dbReference type="GO" id="GO:0008017">
    <property type="term" value="F:microtubule binding"/>
    <property type="evidence" value="ECO:0007669"/>
    <property type="project" value="InterPro"/>
</dbReference>
<feature type="region of interest" description="Disordered" evidence="7">
    <location>
        <begin position="3027"/>
        <end position="3077"/>
    </location>
</feature>
<dbReference type="GO" id="GO:0005524">
    <property type="term" value="F:ATP binding"/>
    <property type="evidence" value="ECO:0007669"/>
    <property type="project" value="UniProtKB-KW"/>
</dbReference>
<comment type="similarity">
    <text evidence="5">Belongs to the TRAFAC class myosin-kinesin ATPase superfamily. Kinesin family.</text>
</comment>
<feature type="region of interest" description="Disordered" evidence="7">
    <location>
        <begin position="3093"/>
        <end position="3144"/>
    </location>
</feature>
<feature type="compositionally biased region" description="Polar residues" evidence="7">
    <location>
        <begin position="2844"/>
        <end position="2854"/>
    </location>
</feature>
<feature type="compositionally biased region" description="Basic and acidic residues" evidence="7">
    <location>
        <begin position="3460"/>
        <end position="3477"/>
    </location>
</feature>